<dbReference type="Pfam" id="PF00899">
    <property type="entry name" value="ThiF"/>
    <property type="match status" value="1"/>
</dbReference>
<evidence type="ECO:0000256" key="6">
    <source>
        <dbReference type="SAM" id="MobiDB-lite"/>
    </source>
</evidence>
<dbReference type="GO" id="GO:0008641">
    <property type="term" value="F:ubiquitin-like modifier activating enzyme activity"/>
    <property type="evidence" value="ECO:0007669"/>
    <property type="project" value="InterPro"/>
</dbReference>
<evidence type="ECO:0000259" key="7">
    <source>
        <dbReference type="Pfam" id="PF00899"/>
    </source>
</evidence>
<evidence type="ECO:0000256" key="4">
    <source>
        <dbReference type="ARBA" id="ARBA00022833"/>
    </source>
</evidence>
<keyword evidence="2" id="KW-0479">Metal-binding</keyword>
<evidence type="ECO:0000256" key="5">
    <source>
        <dbReference type="ARBA" id="ARBA00023049"/>
    </source>
</evidence>
<keyword evidence="4" id="KW-0862">Zinc</keyword>
<dbReference type="OrthoDB" id="891532at2"/>
<feature type="domain" description="THIF-type NAD/FAD binding fold" evidence="7">
    <location>
        <begin position="375"/>
        <end position="501"/>
    </location>
</feature>
<dbReference type="Pfam" id="PF14457">
    <property type="entry name" value="Prok-E2_A"/>
    <property type="match status" value="1"/>
</dbReference>
<dbReference type="AlphaFoldDB" id="A0A6I4T0Y0"/>
<gene>
    <name evidence="9" type="ORF">GRI89_15345</name>
</gene>
<evidence type="ECO:0000256" key="1">
    <source>
        <dbReference type="ARBA" id="ARBA00022670"/>
    </source>
</evidence>
<name>A0A6I4T0Y0_9SPHN</name>
<dbReference type="SUPFAM" id="SSF102712">
    <property type="entry name" value="JAB1/MPN domain"/>
    <property type="match status" value="1"/>
</dbReference>
<dbReference type="GO" id="GO:0006508">
    <property type="term" value="P:proteolysis"/>
    <property type="evidence" value="ECO:0007669"/>
    <property type="project" value="UniProtKB-KW"/>
</dbReference>
<accession>A0A6I4T0Y0</accession>
<organism evidence="9 10">
    <name type="scientific">Croceibacterium salegens</name>
    <dbReference type="NCBI Taxonomy" id="1737568"/>
    <lineage>
        <taxon>Bacteria</taxon>
        <taxon>Pseudomonadati</taxon>
        <taxon>Pseudomonadota</taxon>
        <taxon>Alphaproteobacteria</taxon>
        <taxon>Sphingomonadales</taxon>
        <taxon>Erythrobacteraceae</taxon>
        <taxon>Croceibacterium</taxon>
    </lineage>
</organism>
<keyword evidence="5" id="KW-0482">Metalloprotease</keyword>
<dbReference type="RefSeq" id="WP_159797513.1">
    <property type="nucleotide sequence ID" value="NZ_WTYM01000058.1"/>
</dbReference>
<keyword evidence="3" id="KW-0378">Hydrolase</keyword>
<dbReference type="InterPro" id="IPR032865">
    <property type="entry name" value="Prok-E2_A"/>
</dbReference>
<dbReference type="Gene3D" id="3.40.140.10">
    <property type="entry name" value="Cytidine Deaminase, domain 2"/>
    <property type="match status" value="1"/>
</dbReference>
<dbReference type="Gene3D" id="3.40.50.720">
    <property type="entry name" value="NAD(P)-binding Rossmann-like Domain"/>
    <property type="match status" value="1"/>
</dbReference>
<dbReference type="InterPro" id="IPR028090">
    <property type="entry name" value="JAB_dom_prok"/>
</dbReference>
<evidence type="ECO:0000256" key="2">
    <source>
        <dbReference type="ARBA" id="ARBA00022723"/>
    </source>
</evidence>
<evidence type="ECO:0008006" key="11">
    <source>
        <dbReference type="Google" id="ProtNLM"/>
    </source>
</evidence>
<dbReference type="EMBL" id="WTYM01000058">
    <property type="protein sequence ID" value="MXO60917.1"/>
    <property type="molecule type" value="Genomic_DNA"/>
</dbReference>
<evidence type="ECO:0000256" key="3">
    <source>
        <dbReference type="ARBA" id="ARBA00022801"/>
    </source>
</evidence>
<keyword evidence="10" id="KW-1185">Reference proteome</keyword>
<dbReference type="GO" id="GO:0008237">
    <property type="term" value="F:metallopeptidase activity"/>
    <property type="evidence" value="ECO:0007669"/>
    <property type="project" value="UniProtKB-KW"/>
</dbReference>
<dbReference type="SUPFAM" id="SSF69572">
    <property type="entry name" value="Activating enzymes of the ubiquitin-like proteins"/>
    <property type="match status" value="1"/>
</dbReference>
<keyword evidence="1" id="KW-0645">Protease</keyword>
<sequence length="758" mass="82216">MAADDEASAADHVLRVALQHSQCVGGEVLEEEHGLERVRIDMNVEMPLDMKADGVSSSGVRTCEPVVLKLPASWPWQSPRFYLREDFPRHFPHLMPFSTPPRPCLIDGNQDEFFLQFGLVDYGVFHLVDQLAVWLRKAAINGLIDPDQGWEPMLRRGYRDIVELDAENARSLVDRKGGWAVWKSKYYRRGDASGRLGVDAEAWMSSDGERTPLKTSEGDDTFTASPMRGGIRMGSTVVAIIWPDKNPDGSAFVHSTYMPEDLETLGKLRARAEEIGCARGLNAFLSNLERSFDGFVLPAPIPVAIVLCARRPVHLIGTESNIELLPYVVDIRAEPERRSLFAQGDDEPVSPAAHYQSISAPLLRSLSGSPDQSPLVMLGCGSVGSKLALHAARSGQNILCVSDQSSLRPHNMARHALGPSHVTENKADALAKELEGFNLRPEVHKGDLGSDLRDPKIAEALLPKHAGAIINSTASLSVREALVDAATPRYRPRLFEAALFGSGRGAFLLADGPKHNPNHADLMAEMYATIGGTRAGKLLFDKDEGLEEIRIGQGCGSLTMKMSDARLSAMTASLAVEIDALLAAPATDGTIVMGTMGDDTPATRWVRYQVPAFETVTIAGTDGWELRISKRVADRIRAEAASYSAVETGGVMIGCTSARLKSVTVVDLLDAPPDSTRSATLFMLGTQGLHAAIEARHEASGRTLFDVGTWHSHLQDTGPSGTDWNTAAELAAERTPPSILLIATPKRFHALMHTKGQD</sequence>
<evidence type="ECO:0000259" key="8">
    <source>
        <dbReference type="Pfam" id="PF14464"/>
    </source>
</evidence>
<dbReference type="GO" id="GO:0046872">
    <property type="term" value="F:metal ion binding"/>
    <property type="evidence" value="ECO:0007669"/>
    <property type="project" value="UniProtKB-KW"/>
</dbReference>
<evidence type="ECO:0000313" key="10">
    <source>
        <dbReference type="Proteomes" id="UP000433652"/>
    </source>
</evidence>
<comment type="caution">
    <text evidence="9">The sequence shown here is derived from an EMBL/GenBank/DDBJ whole genome shotgun (WGS) entry which is preliminary data.</text>
</comment>
<proteinExistence type="predicted"/>
<dbReference type="InterPro" id="IPR035985">
    <property type="entry name" value="Ubiquitin-activating_enz"/>
</dbReference>
<feature type="domain" description="JAB" evidence="8">
    <location>
        <begin position="630"/>
        <end position="744"/>
    </location>
</feature>
<reference evidence="9 10" key="1">
    <citation type="submission" date="2019-12" db="EMBL/GenBank/DDBJ databases">
        <title>Genomic-based taxomic classification of the family Erythrobacteraceae.</title>
        <authorList>
            <person name="Xu L."/>
        </authorList>
    </citation>
    <scope>NUCLEOTIDE SEQUENCE [LARGE SCALE GENOMIC DNA]</scope>
    <source>
        <strain evidence="9 10">MCCC 1K01500</strain>
    </source>
</reference>
<protein>
    <recommendedName>
        <fullName evidence="11">JAB domain-containing protein</fullName>
    </recommendedName>
</protein>
<dbReference type="InterPro" id="IPR000594">
    <property type="entry name" value="ThiF_NAD_FAD-bd"/>
</dbReference>
<dbReference type="Pfam" id="PF14464">
    <property type="entry name" value="Prok-JAB"/>
    <property type="match status" value="1"/>
</dbReference>
<dbReference type="Proteomes" id="UP000433652">
    <property type="component" value="Unassembled WGS sequence"/>
</dbReference>
<feature type="region of interest" description="Disordered" evidence="6">
    <location>
        <begin position="207"/>
        <end position="226"/>
    </location>
</feature>
<evidence type="ECO:0000313" key="9">
    <source>
        <dbReference type="EMBL" id="MXO60917.1"/>
    </source>
</evidence>